<dbReference type="Proteomes" id="UP000199321">
    <property type="component" value="Unassembled WGS sequence"/>
</dbReference>
<evidence type="ECO:0000313" key="3">
    <source>
        <dbReference type="Proteomes" id="UP000199321"/>
    </source>
</evidence>
<name>A0A1G7IVP0_9FLAO</name>
<gene>
    <name evidence="2" type="ORF">SAMN05421855_10741</name>
</gene>
<dbReference type="RefSeq" id="WP_093145256.1">
    <property type="nucleotide sequence ID" value="NZ_BMWO01000008.1"/>
</dbReference>
<feature type="domain" description="Phage tail collar" evidence="1">
    <location>
        <begin position="6"/>
        <end position="62"/>
    </location>
</feature>
<dbReference type="EMBL" id="FNBA01000007">
    <property type="protein sequence ID" value="SDF16685.1"/>
    <property type="molecule type" value="Genomic_DNA"/>
</dbReference>
<dbReference type="Pfam" id="PF07484">
    <property type="entry name" value="Collar"/>
    <property type="match status" value="1"/>
</dbReference>
<dbReference type="SUPFAM" id="SSF88874">
    <property type="entry name" value="Receptor-binding domain of short tail fibre protein gp12"/>
    <property type="match status" value="1"/>
</dbReference>
<keyword evidence="3" id="KW-1185">Reference proteome</keyword>
<organism evidence="2 3">
    <name type="scientific">Ulvibacter litoralis</name>
    <dbReference type="NCBI Taxonomy" id="227084"/>
    <lineage>
        <taxon>Bacteria</taxon>
        <taxon>Pseudomonadati</taxon>
        <taxon>Bacteroidota</taxon>
        <taxon>Flavobacteriia</taxon>
        <taxon>Flavobacteriales</taxon>
        <taxon>Flavobacteriaceae</taxon>
        <taxon>Ulvibacter</taxon>
    </lineage>
</organism>
<evidence type="ECO:0000313" key="2">
    <source>
        <dbReference type="EMBL" id="SDF16685.1"/>
    </source>
</evidence>
<reference evidence="2 3" key="1">
    <citation type="submission" date="2016-10" db="EMBL/GenBank/DDBJ databases">
        <authorList>
            <person name="de Groot N.N."/>
        </authorList>
    </citation>
    <scope>NUCLEOTIDE SEQUENCE [LARGE SCALE GENOMIC DNA]</scope>
    <source>
        <strain evidence="2 3">DSM 16195</strain>
    </source>
</reference>
<evidence type="ECO:0000259" key="1">
    <source>
        <dbReference type="Pfam" id="PF07484"/>
    </source>
</evidence>
<dbReference type="Gene3D" id="3.90.1340.10">
    <property type="entry name" value="Phage tail collar domain"/>
    <property type="match status" value="1"/>
</dbReference>
<dbReference type="InterPro" id="IPR011083">
    <property type="entry name" value="Phage_tail_collar_dom"/>
</dbReference>
<dbReference type="STRING" id="227084.SAMN05421855_10741"/>
<dbReference type="InterPro" id="IPR037053">
    <property type="entry name" value="Phage_tail_collar_dom_sf"/>
</dbReference>
<dbReference type="OrthoDB" id="9810174at2"/>
<protein>
    <submittedName>
        <fullName evidence="2">Microcystin-dependent protein</fullName>
    </submittedName>
</protein>
<proteinExistence type="predicted"/>
<dbReference type="AlphaFoldDB" id="A0A1G7IVP0"/>
<accession>A0A1G7IVP0</accession>
<sequence>MNAFTGEILLFGGNFAPRGWALCNGQLMSIADNSALFSLLGTMYGGDGRTTFALPDLRGRAPIHFGTGPGQPTYKQGNSSGNAATHITTANLPQIPVKVSSANATQTAATPGATIATPGTTEGRTFTAIQGFNTAAPDITLNSASSGGNGTQVDNMQPYLAVNYIICLFGIYPSRN</sequence>